<gene>
    <name evidence="16" type="ORF">HGRIS_009566</name>
</gene>
<dbReference type="CDD" id="cd02961">
    <property type="entry name" value="PDI_a_family"/>
    <property type="match status" value="1"/>
</dbReference>
<comment type="subcellular location">
    <subcellularLocation>
        <location evidence="3">Endoplasmic reticulum lumen</location>
    </subcellularLocation>
</comment>
<keyword evidence="11" id="KW-0676">Redox-active center</keyword>
<dbReference type="PANTHER" id="PTHR18929">
    <property type="entry name" value="PROTEIN DISULFIDE ISOMERASE"/>
    <property type="match status" value="1"/>
</dbReference>
<evidence type="ECO:0000256" key="11">
    <source>
        <dbReference type="ARBA" id="ARBA00023284"/>
    </source>
</evidence>
<evidence type="ECO:0000256" key="1">
    <source>
        <dbReference type="ARBA" id="ARBA00001182"/>
    </source>
</evidence>
<feature type="domain" description="Thioredoxin" evidence="15">
    <location>
        <begin position="7"/>
        <end position="131"/>
    </location>
</feature>
<dbReference type="InterPro" id="IPR013766">
    <property type="entry name" value="Thioredoxin_domain"/>
</dbReference>
<dbReference type="EMBL" id="JASNQZ010000012">
    <property type="protein sequence ID" value="KAL0949515.1"/>
    <property type="molecule type" value="Genomic_DNA"/>
</dbReference>
<feature type="chain" id="PRO_5044964470" description="Protein disulfide-isomerase" evidence="13">
    <location>
        <begin position="22"/>
        <end position="510"/>
    </location>
</feature>
<keyword evidence="17" id="KW-1185">Reference proteome</keyword>
<evidence type="ECO:0000313" key="17">
    <source>
        <dbReference type="Proteomes" id="UP001556367"/>
    </source>
</evidence>
<evidence type="ECO:0000256" key="7">
    <source>
        <dbReference type="ARBA" id="ARBA00022737"/>
    </source>
</evidence>
<sequence length="510" mass="56320">MRFHSLLSPAAALFLASLAAAEGDSDVLSLTASTFESSVNPEPLILVEFFAPWCGHCKALAPHYEEAATALKEKNIKVAKVDCVEEPDLCQAQGVQGYPTLKVFRNGTPTEYSGPRKADGIISYMVKQSLPAVSEVTTTNFEEFKKADRVVAVAYLASSTDAPAAEFSALAEKHRDDYLFGISTDKDTIALADVKPPSIVVYRSFDEPATTYPFPAASVKEAELEEWINDLAIPVIDEVNGDNYATYAQSSKPLAYLFLDPSSEKKDAQIAEIRPIASKYKSKVNFVWIDAIKFGDHAKALNVLEAKWPAFVVQDLGKQLKYPLDQAGETNAETVEAWVVKYLDGKLEPALKSAPIPETQDEPVFTLVGKQFDEVVFDDSKDVFLELYATWCGHCKRLKPTWDTLGETYADRKDKITIAKMEAQENDLPPSAPFRVGGFPTIKFKPAGTREFIDYEGDRTLESLLEFVETHAKNNLTKPKVVPAPTDEAPLEGEAKEKKETSKEEGHDEL</sequence>
<comment type="function">
    <text evidence="2">Participates in the folding of proteins containing disulfide bonds, may be involved in glycosylation, prolyl hydroxylation and triglyceride transfer.</text>
</comment>
<evidence type="ECO:0000256" key="9">
    <source>
        <dbReference type="ARBA" id="ARBA00023157"/>
    </source>
</evidence>
<proteinExistence type="inferred from homology"/>
<protein>
    <recommendedName>
        <fullName evidence="5 13">Protein disulfide-isomerase</fullName>
        <ecNumber evidence="5 13">5.3.4.1</ecNumber>
    </recommendedName>
</protein>
<keyword evidence="6 13" id="KW-0732">Signal</keyword>
<evidence type="ECO:0000256" key="5">
    <source>
        <dbReference type="ARBA" id="ARBA00012723"/>
    </source>
</evidence>
<name>A0ABR3J220_9AGAR</name>
<comment type="caution">
    <text evidence="16">The sequence shown here is derived from an EMBL/GenBank/DDBJ whole genome shotgun (WGS) entry which is preliminary data.</text>
</comment>
<keyword evidence="7" id="KW-0677">Repeat</keyword>
<evidence type="ECO:0000259" key="15">
    <source>
        <dbReference type="PROSITE" id="PS51352"/>
    </source>
</evidence>
<dbReference type="PRINTS" id="PR00421">
    <property type="entry name" value="THIOREDOXIN"/>
</dbReference>
<evidence type="ECO:0000256" key="6">
    <source>
        <dbReference type="ARBA" id="ARBA00022729"/>
    </source>
</evidence>
<dbReference type="EC" id="5.3.4.1" evidence="5 13"/>
<dbReference type="Pfam" id="PF00085">
    <property type="entry name" value="Thioredoxin"/>
    <property type="match status" value="2"/>
</dbReference>
<keyword evidence="8" id="KW-0256">Endoplasmic reticulum</keyword>
<organism evidence="16 17">
    <name type="scientific">Hohenbuehelia grisea</name>
    <dbReference type="NCBI Taxonomy" id="104357"/>
    <lineage>
        <taxon>Eukaryota</taxon>
        <taxon>Fungi</taxon>
        <taxon>Dikarya</taxon>
        <taxon>Basidiomycota</taxon>
        <taxon>Agaricomycotina</taxon>
        <taxon>Agaricomycetes</taxon>
        <taxon>Agaricomycetidae</taxon>
        <taxon>Agaricales</taxon>
        <taxon>Pleurotineae</taxon>
        <taxon>Pleurotaceae</taxon>
        <taxon>Hohenbuehelia</taxon>
    </lineage>
</organism>
<dbReference type="Pfam" id="PF13848">
    <property type="entry name" value="Thioredoxin_6"/>
    <property type="match status" value="1"/>
</dbReference>
<accession>A0ABR3J220</accession>
<evidence type="ECO:0000256" key="13">
    <source>
        <dbReference type="RuleBase" id="RU361130"/>
    </source>
</evidence>
<dbReference type="NCBIfam" id="TIGR01130">
    <property type="entry name" value="ER_PDI_fam"/>
    <property type="match status" value="1"/>
</dbReference>
<evidence type="ECO:0000256" key="14">
    <source>
        <dbReference type="SAM" id="MobiDB-lite"/>
    </source>
</evidence>
<dbReference type="SUPFAM" id="SSF52833">
    <property type="entry name" value="Thioredoxin-like"/>
    <property type="match status" value="4"/>
</dbReference>
<evidence type="ECO:0000256" key="8">
    <source>
        <dbReference type="ARBA" id="ARBA00022824"/>
    </source>
</evidence>
<comment type="similarity">
    <text evidence="4 12">Belongs to the protein disulfide isomerase family.</text>
</comment>
<reference evidence="17" key="1">
    <citation type="submission" date="2024-06" db="EMBL/GenBank/DDBJ databases">
        <title>Multi-omics analyses provide insights into the biosynthesis of the anticancer antibiotic pleurotin in Hohenbuehelia grisea.</title>
        <authorList>
            <person name="Weaver J.A."/>
            <person name="Alberti F."/>
        </authorList>
    </citation>
    <scope>NUCLEOTIDE SEQUENCE [LARGE SCALE GENOMIC DNA]</scope>
    <source>
        <strain evidence="17">T-177</strain>
    </source>
</reference>
<dbReference type="CDD" id="cd02982">
    <property type="entry name" value="PDI_b'_family"/>
    <property type="match status" value="1"/>
</dbReference>
<feature type="compositionally biased region" description="Basic and acidic residues" evidence="14">
    <location>
        <begin position="493"/>
        <end position="510"/>
    </location>
</feature>
<comment type="catalytic activity">
    <reaction evidence="1 13">
        <text>Catalyzes the rearrangement of -S-S- bonds in proteins.</text>
        <dbReference type="EC" id="5.3.4.1"/>
    </reaction>
</comment>
<dbReference type="CDD" id="cd02981">
    <property type="entry name" value="PDI_b_family"/>
    <property type="match status" value="1"/>
</dbReference>
<feature type="domain" description="Thioredoxin" evidence="15">
    <location>
        <begin position="342"/>
        <end position="473"/>
    </location>
</feature>
<dbReference type="PROSITE" id="PS00194">
    <property type="entry name" value="THIOREDOXIN_1"/>
    <property type="match status" value="2"/>
</dbReference>
<keyword evidence="9" id="KW-1015">Disulfide bond</keyword>
<feature type="signal peptide" evidence="13">
    <location>
        <begin position="1"/>
        <end position="21"/>
    </location>
</feature>
<dbReference type="Proteomes" id="UP001556367">
    <property type="component" value="Unassembled WGS sequence"/>
</dbReference>
<evidence type="ECO:0000313" key="16">
    <source>
        <dbReference type="EMBL" id="KAL0949515.1"/>
    </source>
</evidence>
<dbReference type="CDD" id="cd02995">
    <property type="entry name" value="PDI_a_PDI_a'_C"/>
    <property type="match status" value="1"/>
</dbReference>
<feature type="region of interest" description="Disordered" evidence="14">
    <location>
        <begin position="475"/>
        <end position="510"/>
    </location>
</feature>
<dbReference type="Gene3D" id="3.40.30.10">
    <property type="entry name" value="Glutaredoxin"/>
    <property type="match status" value="4"/>
</dbReference>
<dbReference type="InterPro" id="IPR036249">
    <property type="entry name" value="Thioredoxin-like_sf"/>
</dbReference>
<evidence type="ECO:0000256" key="2">
    <source>
        <dbReference type="ARBA" id="ARBA00002692"/>
    </source>
</evidence>
<dbReference type="NCBIfam" id="TIGR01126">
    <property type="entry name" value="pdi_dom"/>
    <property type="match status" value="1"/>
</dbReference>
<dbReference type="InterPro" id="IPR005792">
    <property type="entry name" value="Prot_disulphide_isomerase"/>
</dbReference>
<dbReference type="PROSITE" id="PS51352">
    <property type="entry name" value="THIOREDOXIN_2"/>
    <property type="match status" value="2"/>
</dbReference>
<dbReference type="InterPro" id="IPR005788">
    <property type="entry name" value="PDI_thioredoxin-like_dom"/>
</dbReference>
<evidence type="ECO:0000256" key="10">
    <source>
        <dbReference type="ARBA" id="ARBA00023235"/>
    </source>
</evidence>
<dbReference type="InterPro" id="IPR017937">
    <property type="entry name" value="Thioredoxin_CS"/>
</dbReference>
<evidence type="ECO:0000256" key="3">
    <source>
        <dbReference type="ARBA" id="ARBA00004319"/>
    </source>
</evidence>
<dbReference type="PANTHER" id="PTHR18929:SF132">
    <property type="entry name" value="PROTEIN DISULFIDE-ISOMERASE A3"/>
    <property type="match status" value="1"/>
</dbReference>
<keyword evidence="10 13" id="KW-0413">Isomerase</keyword>
<evidence type="ECO:0000256" key="4">
    <source>
        <dbReference type="ARBA" id="ARBA00006347"/>
    </source>
</evidence>
<evidence type="ECO:0000256" key="12">
    <source>
        <dbReference type="RuleBase" id="RU004208"/>
    </source>
</evidence>